<protein>
    <submittedName>
        <fullName evidence="3">Uncharacterized protein</fullName>
    </submittedName>
</protein>
<feature type="compositionally biased region" description="Basic and acidic residues" evidence="1">
    <location>
        <begin position="89"/>
        <end position="99"/>
    </location>
</feature>
<gene>
    <name evidence="3" type="ORF">BESB_016140</name>
</gene>
<feature type="compositionally biased region" description="Basic and acidic residues" evidence="1">
    <location>
        <begin position="150"/>
        <end position="160"/>
    </location>
</feature>
<evidence type="ECO:0000256" key="2">
    <source>
        <dbReference type="SAM" id="SignalP"/>
    </source>
</evidence>
<feature type="compositionally biased region" description="Acidic residues" evidence="1">
    <location>
        <begin position="163"/>
        <end position="176"/>
    </location>
</feature>
<dbReference type="KEGG" id="bbes:BESB_016140"/>
<proteinExistence type="predicted"/>
<keyword evidence="4" id="KW-1185">Reference proteome</keyword>
<evidence type="ECO:0000313" key="3">
    <source>
        <dbReference type="EMBL" id="PFH32296.1"/>
    </source>
</evidence>
<evidence type="ECO:0000256" key="1">
    <source>
        <dbReference type="SAM" id="MobiDB-lite"/>
    </source>
</evidence>
<reference evidence="3 4" key="1">
    <citation type="submission" date="2017-09" db="EMBL/GenBank/DDBJ databases">
        <title>Genome sequencing of Besnoitia besnoiti strain Bb-Ger1.</title>
        <authorList>
            <person name="Schares G."/>
            <person name="Venepally P."/>
            <person name="Lorenzi H.A."/>
        </authorList>
    </citation>
    <scope>NUCLEOTIDE SEQUENCE [LARGE SCALE GENOMIC DNA]</scope>
    <source>
        <strain evidence="3 4">Bb-Ger1</strain>
    </source>
</reference>
<sequence length="224" mass="24611">MKNFPFAALLGTALLAVTIPGFQAVPIDKLVSNSKHKAPVFQIAAGHSTDPETELAAPEDTEHSSALSHEEDVEALKREAELEAEDEELQRIEEEREMKAGMFGGGKLPDIESSKELNTECDKAARSTSKCEGVDEKLEKLQADEEALEKEEKNAEKEMAGEGAEEPEESDQSGSEEVDKERATITTSNRQTASPRSRFCRHFGKKRADVNNNATSTETENRGF</sequence>
<feature type="region of interest" description="Disordered" evidence="1">
    <location>
        <begin position="46"/>
        <end position="224"/>
    </location>
</feature>
<dbReference type="GeneID" id="40306675"/>
<dbReference type="RefSeq" id="XP_029216305.1">
    <property type="nucleotide sequence ID" value="XM_029360329.1"/>
</dbReference>
<comment type="caution">
    <text evidence="3">The sequence shown here is derived from an EMBL/GenBank/DDBJ whole genome shotgun (WGS) entry which is preliminary data.</text>
</comment>
<feature type="signal peptide" evidence="2">
    <location>
        <begin position="1"/>
        <end position="24"/>
    </location>
</feature>
<feature type="compositionally biased region" description="Basic and acidic residues" evidence="1">
    <location>
        <begin position="109"/>
        <end position="125"/>
    </location>
</feature>
<dbReference type="Proteomes" id="UP000224006">
    <property type="component" value="Chromosome X"/>
</dbReference>
<feature type="chain" id="PRO_5013355532" evidence="2">
    <location>
        <begin position="25"/>
        <end position="224"/>
    </location>
</feature>
<dbReference type="AlphaFoldDB" id="A0A2A9M8R0"/>
<accession>A0A2A9M8R0</accession>
<dbReference type="OrthoDB" id="331658at2759"/>
<feature type="compositionally biased region" description="Polar residues" evidence="1">
    <location>
        <begin position="184"/>
        <end position="195"/>
    </location>
</feature>
<dbReference type="EMBL" id="NWUJ01000011">
    <property type="protein sequence ID" value="PFH32296.1"/>
    <property type="molecule type" value="Genomic_DNA"/>
</dbReference>
<feature type="compositionally biased region" description="Basic and acidic residues" evidence="1">
    <location>
        <begin position="60"/>
        <end position="81"/>
    </location>
</feature>
<organism evidence="3 4">
    <name type="scientific">Besnoitia besnoiti</name>
    <name type="common">Apicomplexan protozoan</name>
    <dbReference type="NCBI Taxonomy" id="94643"/>
    <lineage>
        <taxon>Eukaryota</taxon>
        <taxon>Sar</taxon>
        <taxon>Alveolata</taxon>
        <taxon>Apicomplexa</taxon>
        <taxon>Conoidasida</taxon>
        <taxon>Coccidia</taxon>
        <taxon>Eucoccidiorida</taxon>
        <taxon>Eimeriorina</taxon>
        <taxon>Sarcocystidae</taxon>
        <taxon>Besnoitia</taxon>
    </lineage>
</organism>
<name>A0A2A9M8R0_BESBE</name>
<dbReference type="VEuPathDB" id="ToxoDB:BESB_016140"/>
<feature type="compositionally biased region" description="Basic and acidic residues" evidence="1">
    <location>
        <begin position="132"/>
        <end position="143"/>
    </location>
</feature>
<keyword evidence="2" id="KW-0732">Signal</keyword>
<evidence type="ECO:0000313" key="4">
    <source>
        <dbReference type="Proteomes" id="UP000224006"/>
    </source>
</evidence>